<reference evidence="3 4" key="1">
    <citation type="submission" date="2016-10" db="EMBL/GenBank/DDBJ databases">
        <authorList>
            <person name="de Groot N.N."/>
        </authorList>
    </citation>
    <scope>NUCLEOTIDE SEQUENCE [LARGE SCALE GENOMIC DNA]</scope>
    <source>
        <strain evidence="4">E92,LMG 26720,CCM 7988</strain>
    </source>
</reference>
<dbReference type="InterPro" id="IPR018247">
    <property type="entry name" value="EF_Hand_1_Ca_BS"/>
</dbReference>
<dbReference type="InterPro" id="IPR023346">
    <property type="entry name" value="Lysozyme-like_dom_sf"/>
</dbReference>
<dbReference type="CDD" id="cd00254">
    <property type="entry name" value="LT-like"/>
    <property type="match status" value="1"/>
</dbReference>
<name>A0A1I5RVY6_9BACT</name>
<organism evidence="3 4">
    <name type="scientific">Pseudarcicella hirudinis</name>
    <dbReference type="NCBI Taxonomy" id="1079859"/>
    <lineage>
        <taxon>Bacteria</taxon>
        <taxon>Pseudomonadati</taxon>
        <taxon>Bacteroidota</taxon>
        <taxon>Cytophagia</taxon>
        <taxon>Cytophagales</taxon>
        <taxon>Flectobacillaceae</taxon>
        <taxon>Pseudarcicella</taxon>
    </lineage>
</organism>
<protein>
    <submittedName>
        <fullName evidence="3">Transglycosylase SLT domain-containing protein</fullName>
    </submittedName>
</protein>
<keyword evidence="4" id="KW-1185">Reference proteome</keyword>
<sequence length="226" mass="25848">MSLIFIDKIPANLRTEFEKKLRAVCTNLKIRNPNWLMALMWAESRFIPTAKAPDSSATGLIQFLESTASEIGYSTAQIAKMNVVEQLVPVEKYLSLQIKRYGMPDNGYELYELVHYPAAYKKANSFVLYSKGSAAYNANKLDYDKDGNVTVFELKTFLEKSINPYYDTSFLNQTESGQNVNQFIQGVPNFLLWLVVISFFFFTGFSLLKPGSWKAFRIMLVGMFKR</sequence>
<feature type="domain" description="Transglycosylase SLT" evidence="2">
    <location>
        <begin position="32"/>
        <end position="76"/>
    </location>
</feature>
<dbReference type="InterPro" id="IPR008258">
    <property type="entry name" value="Transglycosylase_SLT_dom_1"/>
</dbReference>
<evidence type="ECO:0000256" key="1">
    <source>
        <dbReference type="SAM" id="Phobius"/>
    </source>
</evidence>
<keyword evidence="1" id="KW-1133">Transmembrane helix</keyword>
<gene>
    <name evidence="3" type="ORF">SAMN04515674_104278</name>
</gene>
<dbReference type="SUPFAM" id="SSF53955">
    <property type="entry name" value="Lysozyme-like"/>
    <property type="match status" value="1"/>
</dbReference>
<keyword evidence="1" id="KW-0472">Membrane</keyword>
<feature type="transmembrane region" description="Helical" evidence="1">
    <location>
        <begin position="190"/>
        <end position="208"/>
    </location>
</feature>
<dbReference type="AlphaFoldDB" id="A0A1I5RVY6"/>
<dbReference type="RefSeq" id="WP_092015796.1">
    <property type="nucleotide sequence ID" value="NZ_FOXH01000004.1"/>
</dbReference>
<accession>A0A1I5RVY6</accession>
<evidence type="ECO:0000313" key="3">
    <source>
        <dbReference type="EMBL" id="SFP62739.1"/>
    </source>
</evidence>
<keyword evidence="1" id="KW-0812">Transmembrane</keyword>
<proteinExistence type="predicted"/>
<evidence type="ECO:0000313" key="4">
    <source>
        <dbReference type="Proteomes" id="UP000199306"/>
    </source>
</evidence>
<dbReference type="Pfam" id="PF01464">
    <property type="entry name" value="SLT"/>
    <property type="match status" value="1"/>
</dbReference>
<dbReference type="OrthoDB" id="959767at2"/>
<dbReference type="Gene3D" id="1.10.530.10">
    <property type="match status" value="1"/>
</dbReference>
<dbReference type="EMBL" id="FOXH01000004">
    <property type="protein sequence ID" value="SFP62739.1"/>
    <property type="molecule type" value="Genomic_DNA"/>
</dbReference>
<dbReference type="STRING" id="1079859.SAMN04515674_104278"/>
<dbReference type="Proteomes" id="UP000199306">
    <property type="component" value="Unassembled WGS sequence"/>
</dbReference>
<dbReference type="PROSITE" id="PS00018">
    <property type="entry name" value="EF_HAND_1"/>
    <property type="match status" value="1"/>
</dbReference>
<evidence type="ECO:0000259" key="2">
    <source>
        <dbReference type="Pfam" id="PF01464"/>
    </source>
</evidence>